<name>A0A9Q3HZB6_9BASI</name>
<dbReference type="Proteomes" id="UP000765509">
    <property type="component" value="Unassembled WGS sequence"/>
</dbReference>
<accession>A0A9Q3HZB6</accession>
<evidence type="ECO:0000313" key="2">
    <source>
        <dbReference type="EMBL" id="MBW0520405.1"/>
    </source>
</evidence>
<feature type="region of interest" description="Disordered" evidence="1">
    <location>
        <begin position="1"/>
        <end position="25"/>
    </location>
</feature>
<evidence type="ECO:0000313" key="3">
    <source>
        <dbReference type="Proteomes" id="UP000765509"/>
    </source>
</evidence>
<evidence type="ECO:0000256" key="1">
    <source>
        <dbReference type="SAM" id="MobiDB-lite"/>
    </source>
</evidence>
<comment type="caution">
    <text evidence="2">The sequence shown here is derived from an EMBL/GenBank/DDBJ whole genome shotgun (WGS) entry which is preliminary data.</text>
</comment>
<gene>
    <name evidence="2" type="ORF">O181_060120</name>
</gene>
<reference evidence="2" key="1">
    <citation type="submission" date="2021-03" db="EMBL/GenBank/DDBJ databases">
        <title>Draft genome sequence of rust myrtle Austropuccinia psidii MF-1, a brazilian biotype.</title>
        <authorList>
            <person name="Quecine M.C."/>
            <person name="Pachon D.M.R."/>
            <person name="Bonatelli M.L."/>
            <person name="Correr F.H."/>
            <person name="Franceschini L.M."/>
            <person name="Leite T.F."/>
            <person name="Margarido G.R.A."/>
            <person name="Almeida C.A."/>
            <person name="Ferrarezi J.A."/>
            <person name="Labate C.A."/>
        </authorList>
    </citation>
    <scope>NUCLEOTIDE SEQUENCE</scope>
    <source>
        <strain evidence="2">MF-1</strain>
    </source>
</reference>
<proteinExistence type="predicted"/>
<dbReference type="AlphaFoldDB" id="A0A9Q3HZB6"/>
<protein>
    <submittedName>
        <fullName evidence="2">Uncharacterized protein</fullName>
    </submittedName>
</protein>
<dbReference type="EMBL" id="AVOT02028049">
    <property type="protein sequence ID" value="MBW0520405.1"/>
    <property type="molecule type" value="Genomic_DNA"/>
</dbReference>
<feature type="compositionally biased region" description="Basic and acidic residues" evidence="1">
    <location>
        <begin position="8"/>
        <end position="22"/>
    </location>
</feature>
<sequence length="82" mass="9062">MPPCSSHHAADNAESQMERSDDIPNISLSLTQQMRKMQSDHAAEMASLRSSLSSQIPLPHSHTSPSAYDKFISAYDKFNSDP</sequence>
<organism evidence="2 3">
    <name type="scientific">Austropuccinia psidii MF-1</name>
    <dbReference type="NCBI Taxonomy" id="1389203"/>
    <lineage>
        <taxon>Eukaryota</taxon>
        <taxon>Fungi</taxon>
        <taxon>Dikarya</taxon>
        <taxon>Basidiomycota</taxon>
        <taxon>Pucciniomycotina</taxon>
        <taxon>Pucciniomycetes</taxon>
        <taxon>Pucciniales</taxon>
        <taxon>Sphaerophragmiaceae</taxon>
        <taxon>Austropuccinia</taxon>
    </lineage>
</organism>
<keyword evidence="3" id="KW-1185">Reference proteome</keyword>